<dbReference type="RefSeq" id="WP_030135888.1">
    <property type="nucleotide sequence ID" value="NZ_LK021337.1"/>
</dbReference>
<dbReference type="InterPro" id="IPR036263">
    <property type="entry name" value="Chorismate_II_sf"/>
</dbReference>
<dbReference type="NCBIfam" id="TIGR01806">
    <property type="entry name" value="CM_mono2"/>
    <property type="match status" value="1"/>
</dbReference>
<dbReference type="GO" id="GO:0009697">
    <property type="term" value="P:salicylic acid biosynthetic process"/>
    <property type="evidence" value="ECO:0007669"/>
    <property type="project" value="TreeGrafter"/>
</dbReference>
<dbReference type="EC" id="5.4.99.5" evidence="2 5"/>
<protein>
    <recommendedName>
        <fullName evidence="2 5">Chorismate mutase</fullName>
        <ecNumber evidence="2 5">5.4.99.5</ecNumber>
    </recommendedName>
</protein>
<feature type="signal peptide" evidence="6">
    <location>
        <begin position="1"/>
        <end position="21"/>
    </location>
</feature>
<dbReference type="SUPFAM" id="SSF48600">
    <property type="entry name" value="Chorismate mutase II"/>
    <property type="match status" value="1"/>
</dbReference>
<dbReference type="Proteomes" id="UP000028864">
    <property type="component" value="Unassembled WGS sequence"/>
</dbReference>
<feature type="chain" id="PRO_5043774676" description="Chorismate mutase" evidence="6">
    <location>
        <begin position="22"/>
        <end position="182"/>
    </location>
</feature>
<reference evidence="8" key="2">
    <citation type="submission" date="2015-09" db="EMBL/GenBank/DDBJ databases">
        <title>Draft genome sequence of Mycobacterium neoaurum DSM 44074.</title>
        <authorList>
            <person name="Croce O."/>
            <person name="Robert C."/>
            <person name="Raoult D."/>
            <person name="Drancourt M."/>
        </authorList>
    </citation>
    <scope>NUCLEOTIDE SEQUENCE</scope>
    <source>
        <strain evidence="8">DSM 44074</strain>
    </source>
</reference>
<sequence>MRIPLIAAALAFATIAPAAGADVLSPLLPLVDAAAQRLQTADPVAASKYLTGGAISDPPREQQVLDGVAAAAQQQGTDPGYVREVFRDQIDASVSLQHSLFAYWKIDPAAAPVTAPDLADTRAKIDTLNQTMVAEIGHRWQELHNPSCPAELAAAVDEAARNRRLDPVFRRALEYATHDYCR</sequence>
<dbReference type="Pfam" id="PF01817">
    <property type="entry name" value="CM_2"/>
    <property type="match status" value="1"/>
</dbReference>
<evidence type="ECO:0000256" key="3">
    <source>
        <dbReference type="ARBA" id="ARBA00022729"/>
    </source>
</evidence>
<evidence type="ECO:0000256" key="6">
    <source>
        <dbReference type="SAM" id="SignalP"/>
    </source>
</evidence>
<dbReference type="NCBIfam" id="NF006741">
    <property type="entry name" value="PRK09269.1"/>
    <property type="match status" value="1"/>
</dbReference>
<dbReference type="AlphaFoldDB" id="A0AAV2WFA1"/>
<dbReference type="PIRSF" id="PIRSF026640">
    <property type="entry name" value="Peripl_chor_mut"/>
    <property type="match status" value="1"/>
</dbReference>
<dbReference type="PANTHER" id="PTHR38041:SF2">
    <property type="entry name" value="SECRETED CHORISMATE MUTASE"/>
    <property type="match status" value="1"/>
</dbReference>
<dbReference type="InterPro" id="IPR051331">
    <property type="entry name" value="Chorismate_mutase-related"/>
</dbReference>
<evidence type="ECO:0000313" key="9">
    <source>
        <dbReference type="Proteomes" id="UP000028864"/>
    </source>
</evidence>
<keyword evidence="3 6" id="KW-0732">Signal</keyword>
<organism evidence="8 9">
    <name type="scientific">Mycolicibacterium neoaurum</name>
    <name type="common">Mycobacterium neoaurum</name>
    <dbReference type="NCBI Taxonomy" id="1795"/>
    <lineage>
        <taxon>Bacteria</taxon>
        <taxon>Bacillati</taxon>
        <taxon>Actinomycetota</taxon>
        <taxon>Actinomycetes</taxon>
        <taxon>Mycobacteriales</taxon>
        <taxon>Mycobacteriaceae</taxon>
        <taxon>Mycolicibacterium</taxon>
    </lineage>
</organism>
<feature type="domain" description="Chorismate mutase" evidence="7">
    <location>
        <begin position="1"/>
        <end position="101"/>
    </location>
</feature>
<name>A0AAV2WFA1_MYCNE</name>
<dbReference type="PANTHER" id="PTHR38041">
    <property type="entry name" value="CHORISMATE MUTASE"/>
    <property type="match status" value="1"/>
</dbReference>
<comment type="function">
    <text evidence="5">Catalyzes the Claisen rearrangement of chorismate to prephenate.</text>
</comment>
<dbReference type="GO" id="GO:0046417">
    <property type="term" value="P:chorismate metabolic process"/>
    <property type="evidence" value="ECO:0007669"/>
    <property type="project" value="InterPro"/>
</dbReference>
<comment type="catalytic activity">
    <reaction evidence="5">
        <text>chorismate = prephenate</text>
        <dbReference type="Rhea" id="RHEA:13897"/>
        <dbReference type="ChEBI" id="CHEBI:29748"/>
        <dbReference type="ChEBI" id="CHEBI:29934"/>
        <dbReference type="EC" id="5.4.99.5"/>
    </reaction>
</comment>
<dbReference type="EMBL" id="LK021337">
    <property type="protein sequence ID" value="CDQ42768.1"/>
    <property type="molecule type" value="Genomic_DNA"/>
</dbReference>
<evidence type="ECO:0000256" key="1">
    <source>
        <dbReference type="ARBA" id="ARBA00004817"/>
    </source>
</evidence>
<dbReference type="Gene3D" id="1.20.59.10">
    <property type="entry name" value="Chorismate mutase"/>
    <property type="match status" value="1"/>
</dbReference>
<accession>A0AAV2WFA1</accession>
<evidence type="ECO:0000256" key="2">
    <source>
        <dbReference type="ARBA" id="ARBA00012404"/>
    </source>
</evidence>
<gene>
    <name evidence="8" type="ORF">BN1047_00625</name>
</gene>
<dbReference type="InterPro" id="IPR008240">
    <property type="entry name" value="Chorismate_mutase_periplasmic"/>
</dbReference>
<proteinExistence type="predicted"/>
<dbReference type="GO" id="GO:0004106">
    <property type="term" value="F:chorismate mutase activity"/>
    <property type="evidence" value="ECO:0007669"/>
    <property type="project" value="UniProtKB-EC"/>
</dbReference>
<evidence type="ECO:0000259" key="7">
    <source>
        <dbReference type="PROSITE" id="PS51168"/>
    </source>
</evidence>
<evidence type="ECO:0000256" key="4">
    <source>
        <dbReference type="ARBA" id="ARBA00023235"/>
    </source>
</evidence>
<dbReference type="SMART" id="SM00830">
    <property type="entry name" value="CM_2"/>
    <property type="match status" value="1"/>
</dbReference>
<dbReference type="InterPro" id="IPR036979">
    <property type="entry name" value="CM_dom_sf"/>
</dbReference>
<comment type="pathway">
    <text evidence="1 5">Metabolic intermediate biosynthesis; prephenate biosynthesis; prephenate from chorismate: step 1/1.</text>
</comment>
<keyword evidence="4 5" id="KW-0413">Isomerase</keyword>
<reference evidence="8" key="1">
    <citation type="submission" date="2014-05" db="EMBL/GenBank/DDBJ databases">
        <authorList>
            <person name="Urmite Genomes"/>
        </authorList>
    </citation>
    <scope>NUCLEOTIDE SEQUENCE</scope>
    <source>
        <strain evidence="8">DSM 44074</strain>
    </source>
</reference>
<dbReference type="InterPro" id="IPR002701">
    <property type="entry name" value="CM_II_prokaryot"/>
</dbReference>
<dbReference type="PROSITE" id="PS51168">
    <property type="entry name" value="CHORISMATE_MUT_2"/>
    <property type="match status" value="1"/>
</dbReference>
<evidence type="ECO:0000313" key="8">
    <source>
        <dbReference type="EMBL" id="CDQ42768.1"/>
    </source>
</evidence>
<evidence type="ECO:0000256" key="5">
    <source>
        <dbReference type="PIRNR" id="PIRNR026640"/>
    </source>
</evidence>